<comment type="caution">
    <text evidence="2">The sequence shown here is derived from an EMBL/GenBank/DDBJ whole genome shotgun (WGS) entry which is preliminary data.</text>
</comment>
<keyword evidence="1" id="KW-0812">Transmembrane</keyword>
<dbReference type="Proteomes" id="UP001185659">
    <property type="component" value="Unassembled WGS sequence"/>
</dbReference>
<evidence type="ECO:0000313" key="3">
    <source>
        <dbReference type="Proteomes" id="UP001185659"/>
    </source>
</evidence>
<keyword evidence="1" id="KW-1133">Transmembrane helix</keyword>
<dbReference type="EMBL" id="JAWLIP010000002">
    <property type="protein sequence ID" value="MDV6226034.1"/>
    <property type="molecule type" value="Genomic_DNA"/>
</dbReference>
<proteinExistence type="predicted"/>
<name>A0ABU4AIF5_9HYPH</name>
<keyword evidence="3" id="KW-1185">Reference proteome</keyword>
<organism evidence="2 3">
    <name type="scientific">Nitratireductor aquimarinus</name>
    <dbReference type="NCBI Taxonomy" id="889300"/>
    <lineage>
        <taxon>Bacteria</taxon>
        <taxon>Pseudomonadati</taxon>
        <taxon>Pseudomonadota</taxon>
        <taxon>Alphaproteobacteria</taxon>
        <taxon>Hyphomicrobiales</taxon>
        <taxon>Phyllobacteriaceae</taxon>
        <taxon>Nitratireductor</taxon>
    </lineage>
</organism>
<sequence>MFPKAAASVAILLMLHGGFIATMIVLDKGTQIPSMQHQRDRMPLGQSSYAPKGKAELSYGQRADVSLDEAHRHCDWLMPQLFGWCERRIAKMMKRVGKSLTRSWMARSSIAIPRLQRGNTDR</sequence>
<reference evidence="2 3" key="1">
    <citation type="submission" date="2023-10" db="EMBL/GenBank/DDBJ databases">
        <authorList>
            <person name="Venkata Ramana C."/>
            <person name="Sasikala C."/>
            <person name="Dhurka M."/>
        </authorList>
    </citation>
    <scope>NUCLEOTIDE SEQUENCE [LARGE SCALE GENOMIC DNA]</scope>
    <source>
        <strain evidence="2 3">KCTC 32151</strain>
    </source>
</reference>
<feature type="transmembrane region" description="Helical" evidence="1">
    <location>
        <begin position="6"/>
        <end position="26"/>
    </location>
</feature>
<evidence type="ECO:0000313" key="2">
    <source>
        <dbReference type="EMBL" id="MDV6226034.1"/>
    </source>
</evidence>
<accession>A0ABU4AIF5</accession>
<evidence type="ECO:0000256" key="1">
    <source>
        <dbReference type="SAM" id="Phobius"/>
    </source>
</evidence>
<keyword evidence="1" id="KW-0472">Membrane</keyword>
<protein>
    <submittedName>
        <fullName evidence="2">Uncharacterized protein</fullName>
    </submittedName>
</protein>
<dbReference type="RefSeq" id="WP_113153602.1">
    <property type="nucleotide sequence ID" value="NZ_JAWLIP010000002.1"/>
</dbReference>
<gene>
    <name evidence="2" type="ORF">R2G56_07015</name>
</gene>